<keyword evidence="4" id="KW-1185">Reference proteome</keyword>
<keyword evidence="1" id="KW-0812">Transmembrane</keyword>
<dbReference type="PANTHER" id="PTHR34219:SF1">
    <property type="entry name" value="PEPSY DOMAIN-CONTAINING PROTEIN"/>
    <property type="match status" value="1"/>
</dbReference>
<dbReference type="AlphaFoldDB" id="A0A3S2X7L1"/>
<dbReference type="Pfam" id="PF03413">
    <property type="entry name" value="PepSY"/>
    <property type="match status" value="1"/>
</dbReference>
<name>A0A3S2X7L1_9BACI</name>
<feature type="transmembrane region" description="Helical" evidence="1">
    <location>
        <begin position="34"/>
        <end position="56"/>
    </location>
</feature>
<feature type="transmembrane region" description="Helical" evidence="1">
    <location>
        <begin position="207"/>
        <end position="227"/>
    </location>
</feature>
<dbReference type="RefSeq" id="WP_127739574.1">
    <property type="nucleotide sequence ID" value="NZ_RZTZ01000007.1"/>
</dbReference>
<feature type="transmembrane region" description="Helical" evidence="1">
    <location>
        <begin position="378"/>
        <end position="399"/>
    </location>
</feature>
<keyword evidence="1" id="KW-0472">Membrane</keyword>
<sequence length="462" mass="51776">MRKIRVEPATVDKQTQDHKKKQAALYKAIWRWHFYAGIIFAPFLIILAITGSVYLFKPQIEQMLYQDFYEVKQQKERIAPSEQLDIVTNHYAGAVVTSYRPGEQATRSSEVNITYQNESLTVFVDPYNGNILGELNSNNRVMNLIEEIHGELMAGTTGDRIVELAACWAMVLIITGIYLWFPQKKRSFAGILIPRFTKGSRVLRRDLHAVPAFWITGGLLFLILTGLPWSGFWGTNFQALVTNTGEGYPPSVWVGAAPTSNIKTKDIAEVPWAAETLDVPKSKLEGFLPVSIDNIVEIAEREGMHPSYSVIFPSSKEGVYTLSAFPPKAKDEATIHIDQYTGAVLADYRYDNYGPIGKIVAVGITLHKGTELGFLNQLVSLLICLGTLLVAFTGVYMWWKRKPNSGLGAPKAPKIKNMKLLLFLLIILGILFPLVGLSLIFVWLIDLLIIQRMPKAKRFLNA</sequence>
<dbReference type="EMBL" id="RZTZ01000007">
    <property type="protein sequence ID" value="RVT60321.1"/>
    <property type="molecule type" value="Genomic_DNA"/>
</dbReference>
<proteinExistence type="predicted"/>
<feature type="domain" description="PepSY" evidence="2">
    <location>
        <begin position="78"/>
        <end position="134"/>
    </location>
</feature>
<evidence type="ECO:0000313" key="3">
    <source>
        <dbReference type="EMBL" id="RVT60321.1"/>
    </source>
</evidence>
<feature type="transmembrane region" description="Helical" evidence="1">
    <location>
        <begin position="161"/>
        <end position="181"/>
    </location>
</feature>
<evidence type="ECO:0000259" key="2">
    <source>
        <dbReference type="Pfam" id="PF03413"/>
    </source>
</evidence>
<protein>
    <submittedName>
        <fullName evidence="3">PepSY domain-containing protein</fullName>
    </submittedName>
</protein>
<keyword evidence="1" id="KW-1133">Transmembrane helix</keyword>
<dbReference type="PANTHER" id="PTHR34219">
    <property type="entry name" value="IRON-REGULATED INNER MEMBRANE PROTEIN-RELATED"/>
    <property type="match status" value="1"/>
</dbReference>
<gene>
    <name evidence="3" type="ORF">EM808_17965</name>
</gene>
<feature type="transmembrane region" description="Helical" evidence="1">
    <location>
        <begin position="420"/>
        <end position="445"/>
    </location>
</feature>
<evidence type="ECO:0000256" key="1">
    <source>
        <dbReference type="SAM" id="Phobius"/>
    </source>
</evidence>
<dbReference type="InterPro" id="IPR005625">
    <property type="entry name" value="PepSY-ass_TM"/>
</dbReference>
<dbReference type="InterPro" id="IPR025711">
    <property type="entry name" value="PepSY"/>
</dbReference>
<dbReference type="Proteomes" id="UP000288024">
    <property type="component" value="Unassembled WGS sequence"/>
</dbReference>
<evidence type="ECO:0000313" key="4">
    <source>
        <dbReference type="Proteomes" id="UP000288024"/>
    </source>
</evidence>
<reference evidence="3 4" key="1">
    <citation type="submission" date="2019-01" db="EMBL/GenBank/DDBJ databases">
        <title>Bacillus sp. M5HDSG1-1, whole genome shotgun sequence.</title>
        <authorList>
            <person name="Tuo L."/>
        </authorList>
    </citation>
    <scope>NUCLEOTIDE SEQUENCE [LARGE SCALE GENOMIC DNA]</scope>
    <source>
        <strain evidence="3 4">M5HDSG1-1</strain>
    </source>
</reference>
<comment type="caution">
    <text evidence="3">The sequence shown here is derived from an EMBL/GenBank/DDBJ whole genome shotgun (WGS) entry which is preliminary data.</text>
</comment>
<organism evidence="3 4">
    <name type="scientific">Niallia taxi</name>
    <dbReference type="NCBI Taxonomy" id="2499688"/>
    <lineage>
        <taxon>Bacteria</taxon>
        <taxon>Bacillati</taxon>
        <taxon>Bacillota</taxon>
        <taxon>Bacilli</taxon>
        <taxon>Bacillales</taxon>
        <taxon>Bacillaceae</taxon>
        <taxon>Niallia</taxon>
    </lineage>
</organism>
<accession>A0A3S2X7L1</accession>
<dbReference type="Pfam" id="PF03929">
    <property type="entry name" value="PepSY_TM"/>
    <property type="match status" value="1"/>
</dbReference>